<sequence>MSSSAILPIAALVVLSLCITFPITFSVINPNDVGAVTNPNFVDGNVGVNNNIPNNGNVGVGVGANNANANPGVGANGNVNAGAAAIANANAGAAANGNANLGVGANDNANLGVGANDNANAGAAANGNANLGVGANGNTNNGVGLGNPNDNGNMNVGVDNNPNMGVDSNVDNGVDTGGNSNVGIGGDVGANNNVDNAAGDMGAGSNVQNNAGDIGADSNGDAGGDVGVNSNVDVNAAGDMGVGSNVDNNAGAMGAGSNGVAGGVNLVADGICKNLQYPKICMGIFKLFKKTLSPENINTIISFALSSSIKVATTGNILSMVPIPDKAMYSAIIKQLRGVLNMVNGNQTNPGQIVGSLNHVLSLIMKFDNTLNVSGNINMKSMMDTSLQLMRMIKIVIGLTKYLPM</sequence>
<keyword evidence="2" id="KW-0732">Signal</keyword>
<dbReference type="AlphaFoldDB" id="A0A0K9Q4G8"/>
<evidence type="ECO:0000313" key="4">
    <source>
        <dbReference type="Proteomes" id="UP000036987"/>
    </source>
</evidence>
<organism evidence="3 4">
    <name type="scientific">Zostera marina</name>
    <name type="common">Eelgrass</name>
    <dbReference type="NCBI Taxonomy" id="29655"/>
    <lineage>
        <taxon>Eukaryota</taxon>
        <taxon>Viridiplantae</taxon>
        <taxon>Streptophyta</taxon>
        <taxon>Embryophyta</taxon>
        <taxon>Tracheophyta</taxon>
        <taxon>Spermatophyta</taxon>
        <taxon>Magnoliopsida</taxon>
        <taxon>Liliopsida</taxon>
        <taxon>Zosteraceae</taxon>
        <taxon>Zostera</taxon>
    </lineage>
</organism>
<feature type="signal peptide" evidence="2">
    <location>
        <begin position="1"/>
        <end position="26"/>
    </location>
</feature>
<comment type="caution">
    <text evidence="3">The sequence shown here is derived from an EMBL/GenBank/DDBJ whole genome shotgun (WGS) entry which is preliminary data.</text>
</comment>
<dbReference type="Proteomes" id="UP000036987">
    <property type="component" value="Unassembled WGS sequence"/>
</dbReference>
<evidence type="ECO:0000256" key="1">
    <source>
        <dbReference type="SAM" id="MobiDB-lite"/>
    </source>
</evidence>
<reference evidence="4" key="1">
    <citation type="journal article" date="2016" name="Nature">
        <title>The genome of the seagrass Zostera marina reveals angiosperm adaptation to the sea.</title>
        <authorList>
            <person name="Olsen J.L."/>
            <person name="Rouze P."/>
            <person name="Verhelst B."/>
            <person name="Lin Y.-C."/>
            <person name="Bayer T."/>
            <person name="Collen J."/>
            <person name="Dattolo E."/>
            <person name="De Paoli E."/>
            <person name="Dittami S."/>
            <person name="Maumus F."/>
            <person name="Michel G."/>
            <person name="Kersting A."/>
            <person name="Lauritano C."/>
            <person name="Lohaus R."/>
            <person name="Toepel M."/>
            <person name="Tonon T."/>
            <person name="Vanneste K."/>
            <person name="Amirebrahimi M."/>
            <person name="Brakel J."/>
            <person name="Bostroem C."/>
            <person name="Chovatia M."/>
            <person name="Grimwood J."/>
            <person name="Jenkins J.W."/>
            <person name="Jueterbock A."/>
            <person name="Mraz A."/>
            <person name="Stam W.T."/>
            <person name="Tice H."/>
            <person name="Bornberg-Bauer E."/>
            <person name="Green P.J."/>
            <person name="Pearson G.A."/>
            <person name="Procaccini G."/>
            <person name="Duarte C.M."/>
            <person name="Schmutz J."/>
            <person name="Reusch T.B.H."/>
            <person name="Van de Peer Y."/>
        </authorList>
    </citation>
    <scope>NUCLEOTIDE SEQUENCE [LARGE SCALE GENOMIC DNA]</scope>
    <source>
        <strain evidence="4">cv. Finnish</strain>
    </source>
</reference>
<name>A0A0K9Q4G8_ZOSMR</name>
<evidence type="ECO:0000256" key="2">
    <source>
        <dbReference type="SAM" id="SignalP"/>
    </source>
</evidence>
<dbReference type="EMBL" id="LFYR01000182">
    <property type="protein sequence ID" value="KMZ75360.1"/>
    <property type="molecule type" value="Genomic_DNA"/>
</dbReference>
<gene>
    <name evidence="3" type="ORF">ZOSMA_116G00870</name>
</gene>
<feature type="region of interest" description="Disordered" evidence="1">
    <location>
        <begin position="196"/>
        <end position="228"/>
    </location>
</feature>
<protein>
    <submittedName>
        <fullName evidence="3">Uncharacterized protein</fullName>
    </submittedName>
</protein>
<keyword evidence="4" id="KW-1185">Reference proteome</keyword>
<proteinExistence type="predicted"/>
<accession>A0A0K9Q4G8</accession>
<feature type="compositionally biased region" description="Low complexity" evidence="1">
    <location>
        <begin position="196"/>
        <end position="220"/>
    </location>
</feature>
<evidence type="ECO:0000313" key="3">
    <source>
        <dbReference type="EMBL" id="KMZ75360.1"/>
    </source>
</evidence>
<feature type="chain" id="PRO_5005528148" evidence="2">
    <location>
        <begin position="27"/>
        <end position="405"/>
    </location>
</feature>